<dbReference type="InterPro" id="IPR001844">
    <property type="entry name" value="Cpn60/GroEL"/>
</dbReference>
<gene>
    <name evidence="3" type="ORF">UFOPK3564_00774</name>
</gene>
<dbReference type="SUPFAM" id="SSF52029">
    <property type="entry name" value="GroEL apical domain-like"/>
    <property type="match status" value="1"/>
</dbReference>
<dbReference type="SUPFAM" id="SSF48592">
    <property type="entry name" value="GroEL equatorial domain-like"/>
    <property type="match status" value="1"/>
</dbReference>
<dbReference type="GO" id="GO:0140662">
    <property type="term" value="F:ATP-dependent protein folding chaperone"/>
    <property type="evidence" value="ECO:0007669"/>
    <property type="project" value="InterPro"/>
</dbReference>
<evidence type="ECO:0000313" key="3">
    <source>
        <dbReference type="EMBL" id="CAB4904283.1"/>
    </source>
</evidence>
<dbReference type="GO" id="GO:0042026">
    <property type="term" value="P:protein refolding"/>
    <property type="evidence" value="ECO:0007669"/>
    <property type="project" value="InterPro"/>
</dbReference>
<dbReference type="GO" id="GO:0005524">
    <property type="term" value="F:ATP binding"/>
    <property type="evidence" value="ECO:0007669"/>
    <property type="project" value="InterPro"/>
</dbReference>
<dbReference type="FunFam" id="3.50.7.10:FF:000001">
    <property type="entry name" value="60 kDa chaperonin"/>
    <property type="match status" value="1"/>
</dbReference>
<reference evidence="3" key="1">
    <citation type="submission" date="2020-05" db="EMBL/GenBank/DDBJ databases">
        <authorList>
            <person name="Chiriac C."/>
            <person name="Salcher M."/>
            <person name="Ghai R."/>
            <person name="Kavagutti S V."/>
        </authorList>
    </citation>
    <scope>NUCLEOTIDE SEQUENCE</scope>
</reference>
<sequence length="342" mass="35612">METVLENPLILLTTKPISAVQDLMPAIQAAQGGSPRPILIVAEKVDGAALGMLVSSTTHGTLEAAAIRAPGFGHRRIQHLTDLAAFVGGSVLCDETGLKIEDMERSWFGTARRVIVGADSTTVIEGGGTPEALAIRLTQIRNEVARADEDSTDWEVAKERLAKLASKLAVIRVGAATDVELREKRHRTMGALAATRAAVAEGIVPGGGTALLRAADAIDGHGLDGDYAVGASIVQSVLHEPLYWVATNAGYDGTAVVDKVRGMPEGHGLDAMTGEFGDLIERGVIDPVKVVRLTLQHAASVAALLLTTEAIVAEQLLAQPGAILAPGFGDLAEGLERPSSPV</sequence>
<name>A0A6J7GJF7_9ZZZZ</name>
<evidence type="ECO:0000256" key="1">
    <source>
        <dbReference type="ARBA" id="ARBA00006607"/>
    </source>
</evidence>
<dbReference type="Gene3D" id="1.10.560.10">
    <property type="entry name" value="GroEL-like equatorial domain"/>
    <property type="match status" value="1"/>
</dbReference>
<dbReference type="Gene3D" id="3.50.7.10">
    <property type="entry name" value="GroEL"/>
    <property type="match status" value="1"/>
</dbReference>
<dbReference type="Gene3D" id="3.30.260.10">
    <property type="entry name" value="TCP-1-like chaperonin intermediate domain"/>
    <property type="match status" value="1"/>
</dbReference>
<proteinExistence type="inferred from homology"/>
<dbReference type="EMBL" id="CAFBMK010000029">
    <property type="protein sequence ID" value="CAB4904283.1"/>
    <property type="molecule type" value="Genomic_DNA"/>
</dbReference>
<dbReference type="AlphaFoldDB" id="A0A6J7GJF7"/>
<organism evidence="3">
    <name type="scientific">freshwater metagenome</name>
    <dbReference type="NCBI Taxonomy" id="449393"/>
    <lineage>
        <taxon>unclassified sequences</taxon>
        <taxon>metagenomes</taxon>
        <taxon>ecological metagenomes</taxon>
    </lineage>
</organism>
<protein>
    <submittedName>
        <fullName evidence="3">Unannotated protein</fullName>
    </submittedName>
</protein>
<dbReference type="InterPro" id="IPR027410">
    <property type="entry name" value="TCP-1-like_intermed_sf"/>
</dbReference>
<accession>A0A6J7GJF7</accession>
<keyword evidence="2" id="KW-0143">Chaperone</keyword>
<comment type="similarity">
    <text evidence="1">Belongs to the chaperonin (HSP60) family.</text>
</comment>
<dbReference type="Pfam" id="PF00118">
    <property type="entry name" value="Cpn60_TCP1"/>
    <property type="match status" value="1"/>
</dbReference>
<evidence type="ECO:0000256" key="2">
    <source>
        <dbReference type="ARBA" id="ARBA00023186"/>
    </source>
</evidence>
<dbReference type="PRINTS" id="PR00298">
    <property type="entry name" value="CHAPERONIN60"/>
</dbReference>
<dbReference type="InterPro" id="IPR027413">
    <property type="entry name" value="GROEL-like_equatorial_sf"/>
</dbReference>
<dbReference type="PANTHER" id="PTHR45633">
    <property type="entry name" value="60 KDA HEAT SHOCK PROTEIN, MITOCHONDRIAL"/>
    <property type="match status" value="1"/>
</dbReference>
<dbReference type="InterPro" id="IPR027409">
    <property type="entry name" value="GroEL-like_apical_dom_sf"/>
</dbReference>
<dbReference type="InterPro" id="IPR002423">
    <property type="entry name" value="Cpn60/GroEL/TCP-1"/>
</dbReference>